<evidence type="ECO:0000313" key="3">
    <source>
        <dbReference type="Proteomes" id="UP000430508"/>
    </source>
</evidence>
<sequence length="472" mass="50271">MKQPSVRTCLLLIVALLVTALFPITAFADLPEGVPSSLEAPSIQNIALKTYDDGRPYFEAQVYFPQSVLNLDSEAPGGGSVFWEYSVKVDDGSWEEFGGGGYINVYTGGEDGEAPVSAGTFAITFDPIDEGTLTSVDIKSHIYSYQLRVYYDYYEGWPDVQPISSPISNMVTIGSGTYSKTDRLSGASRIGTAIAVSQEGWPNGAGTIILTREDNYPDALTGTPLSKKYDAPILFTNRLTLTPATAAEITRLGVKKVIILGGSGAVSEAIESKLKQNYTVQRIGGTDRYATAAKIAAELGYKGKVVITTGQDFHDALVVAPQAAYQGIPILLTQPNSLPAVIQTALQTIAPTETIVVGNPSAVSNNVLSQLTNARRISGSDIYETAVLVAKNFGANTERVFLATGKDFPDALSGSAVAAKFNSPILFVGDPLSAYVKQYLGDNKQNTTTVQLLGGTGAIADTVRNEIEQIYE</sequence>
<dbReference type="InterPro" id="IPR051922">
    <property type="entry name" value="Bact_Sporulation_Assoc"/>
</dbReference>
<accession>A0A857DH45</accession>
<gene>
    <name evidence="2" type="ORF">GQ588_04960</name>
</gene>
<feature type="chain" id="PRO_5032698298" evidence="1">
    <location>
        <begin position="29"/>
        <end position="472"/>
    </location>
</feature>
<dbReference type="InterPro" id="IPR007253">
    <property type="entry name" value="Cell_wall-bd_2"/>
</dbReference>
<name>A0A857DH45_9FIRM</name>
<evidence type="ECO:0000256" key="1">
    <source>
        <dbReference type="SAM" id="SignalP"/>
    </source>
</evidence>
<dbReference type="EMBL" id="CP046996">
    <property type="protein sequence ID" value="QHA00041.1"/>
    <property type="molecule type" value="Genomic_DNA"/>
</dbReference>
<reference evidence="2 3" key="1">
    <citation type="submission" date="2019-12" db="EMBL/GenBank/DDBJ databases">
        <title>Sequence classification of anaerobic respiratory reductive dehalogenases: First we see many, then we see few.</title>
        <authorList>
            <person name="Molenda O."/>
            <person name="Puentes Jacome L.A."/>
            <person name="Cao X."/>
            <person name="Nesbo C.L."/>
            <person name="Tang S."/>
            <person name="Morson N."/>
            <person name="Patron J."/>
            <person name="Lomheim L."/>
            <person name="Wishart D.S."/>
            <person name="Edwards E.A."/>
        </authorList>
    </citation>
    <scope>NUCLEOTIDE SEQUENCE [LARGE SCALE GENOMIC DNA]</scope>
    <source>
        <strain evidence="2 3">12DCA</strain>
    </source>
</reference>
<protein>
    <submittedName>
        <fullName evidence="2">Cell wall-binding repeat-containing protein</fullName>
    </submittedName>
</protein>
<dbReference type="Pfam" id="PF04122">
    <property type="entry name" value="CW_binding_2"/>
    <property type="match status" value="3"/>
</dbReference>
<organism evidence="2 3">
    <name type="scientific">Dehalobacter restrictus</name>
    <dbReference type="NCBI Taxonomy" id="55583"/>
    <lineage>
        <taxon>Bacteria</taxon>
        <taxon>Bacillati</taxon>
        <taxon>Bacillota</taxon>
        <taxon>Clostridia</taxon>
        <taxon>Eubacteriales</taxon>
        <taxon>Desulfitobacteriaceae</taxon>
        <taxon>Dehalobacter</taxon>
    </lineage>
</organism>
<dbReference type="PANTHER" id="PTHR30032">
    <property type="entry name" value="N-ACETYLMURAMOYL-L-ALANINE AMIDASE-RELATED"/>
    <property type="match status" value="1"/>
</dbReference>
<dbReference type="PANTHER" id="PTHR30032:SF8">
    <property type="entry name" value="GERMINATION-SPECIFIC N-ACETYLMURAMOYL-L-ALANINE AMIDASE"/>
    <property type="match status" value="1"/>
</dbReference>
<keyword evidence="1" id="KW-0732">Signal</keyword>
<dbReference type="Gene3D" id="3.40.50.12090">
    <property type="match status" value="2"/>
</dbReference>
<dbReference type="AlphaFoldDB" id="A0A857DH45"/>
<proteinExistence type="predicted"/>
<dbReference type="Proteomes" id="UP000430508">
    <property type="component" value="Chromosome"/>
</dbReference>
<feature type="signal peptide" evidence="1">
    <location>
        <begin position="1"/>
        <end position="28"/>
    </location>
</feature>
<dbReference type="RefSeq" id="WP_019225450.1">
    <property type="nucleotide sequence ID" value="NZ_CP046996.1"/>
</dbReference>
<evidence type="ECO:0000313" key="2">
    <source>
        <dbReference type="EMBL" id="QHA00041.1"/>
    </source>
</evidence>